<reference evidence="1 2" key="1">
    <citation type="submission" date="2020-08" db="EMBL/GenBank/DDBJ databases">
        <title>Croceimicrobium hydrocarbonivorans gen. nov., sp. nov., a novel marine bacterium isolated from a bacterial consortium that degrades polyethylene terephthalate.</title>
        <authorList>
            <person name="Liu R."/>
        </authorList>
    </citation>
    <scope>NUCLEOTIDE SEQUENCE [LARGE SCALE GENOMIC DNA]</scope>
    <source>
        <strain evidence="1 2">A20-9</strain>
    </source>
</reference>
<evidence type="ECO:0000313" key="2">
    <source>
        <dbReference type="Proteomes" id="UP000516305"/>
    </source>
</evidence>
<protein>
    <submittedName>
        <fullName evidence="1">Uncharacterized protein</fullName>
    </submittedName>
</protein>
<organism evidence="1 2">
    <name type="scientific">Croceimicrobium hydrocarbonivorans</name>
    <dbReference type="NCBI Taxonomy" id="2761580"/>
    <lineage>
        <taxon>Bacteria</taxon>
        <taxon>Pseudomonadati</taxon>
        <taxon>Bacteroidota</taxon>
        <taxon>Flavobacteriia</taxon>
        <taxon>Flavobacteriales</taxon>
        <taxon>Owenweeksiaceae</taxon>
        <taxon>Croceimicrobium</taxon>
    </lineage>
</organism>
<gene>
    <name evidence="1" type="ORF">H4K34_12445</name>
</gene>
<evidence type="ECO:0000313" key="1">
    <source>
        <dbReference type="EMBL" id="QNR23181.1"/>
    </source>
</evidence>
<dbReference type="InterPro" id="IPR046679">
    <property type="entry name" value="DUF6549"/>
</dbReference>
<dbReference type="Proteomes" id="UP000516305">
    <property type="component" value="Chromosome"/>
</dbReference>
<keyword evidence="2" id="KW-1185">Reference proteome</keyword>
<accession>A0A7H0VBT3</accession>
<dbReference type="EMBL" id="CP060139">
    <property type="protein sequence ID" value="QNR23181.1"/>
    <property type="molecule type" value="Genomic_DNA"/>
</dbReference>
<dbReference type="AlphaFoldDB" id="A0A7H0VBT3"/>
<name>A0A7H0VBT3_9FLAO</name>
<dbReference type="RefSeq" id="WP_210757717.1">
    <property type="nucleotide sequence ID" value="NZ_CP060139.1"/>
</dbReference>
<proteinExistence type="predicted"/>
<dbReference type="KEGG" id="chyd:H4K34_12445"/>
<dbReference type="Pfam" id="PF20186">
    <property type="entry name" value="DUF6549"/>
    <property type="match status" value="1"/>
</dbReference>
<sequence length="199" mass="22730">MMNVKTIFTLVAGLVLSLGLCWYLLDAWKEANHSYKRVLGANEALQEDLVQFKTENGQLAAQNRALQLKSKELSYLLPQMASEIKQLGVKLSRAESVSATGFEISTPATVVLRDSLIYDTLAVKIFDYEDGFFDIRGTAIGNRQQLNLAYRDTLVQVVYRGEREKPWLWIFSPRKLMQRVSLKNPNAQIEYTQHIEIED</sequence>